<keyword evidence="2" id="KW-1185">Reference proteome</keyword>
<comment type="caution">
    <text evidence="1">The sequence shown here is derived from an EMBL/GenBank/DDBJ whole genome shotgun (WGS) entry which is preliminary data.</text>
</comment>
<gene>
    <name evidence="1" type="primary">g2638</name>
    <name evidence="1" type="ORF">VP750_LOCUS2256</name>
</gene>
<sequence length="113" mass="11810">MTSNACIRSGLRGRSGLTGTGFMDCRASSGWFAQLGGAMNKWARSICKHVRQAWTVPADDAVAASVVKDIKDMHKTFQTFLGFFFAATFAATVALQGKIAAAAASGLTATTTA</sequence>
<organism evidence="1 2">
    <name type="scientific">Coccomyxa viridis</name>
    <dbReference type="NCBI Taxonomy" id="1274662"/>
    <lineage>
        <taxon>Eukaryota</taxon>
        <taxon>Viridiplantae</taxon>
        <taxon>Chlorophyta</taxon>
        <taxon>core chlorophytes</taxon>
        <taxon>Trebouxiophyceae</taxon>
        <taxon>Trebouxiophyceae incertae sedis</taxon>
        <taxon>Coccomyxaceae</taxon>
        <taxon>Coccomyxa</taxon>
    </lineage>
</organism>
<name>A0ABP1FRA9_9CHLO</name>
<proteinExistence type="predicted"/>
<evidence type="ECO:0000313" key="2">
    <source>
        <dbReference type="Proteomes" id="UP001497392"/>
    </source>
</evidence>
<dbReference type="Proteomes" id="UP001497392">
    <property type="component" value="Unassembled WGS sequence"/>
</dbReference>
<protein>
    <submittedName>
        <fullName evidence="1">G2638 protein</fullName>
    </submittedName>
</protein>
<dbReference type="EMBL" id="CAXHTA020000004">
    <property type="protein sequence ID" value="CAL5220597.1"/>
    <property type="molecule type" value="Genomic_DNA"/>
</dbReference>
<evidence type="ECO:0000313" key="1">
    <source>
        <dbReference type="EMBL" id="CAL5220597.1"/>
    </source>
</evidence>
<accession>A0ABP1FRA9</accession>
<reference evidence="1 2" key="1">
    <citation type="submission" date="2024-06" db="EMBL/GenBank/DDBJ databases">
        <authorList>
            <person name="Kraege A."/>
            <person name="Thomma B."/>
        </authorList>
    </citation>
    <scope>NUCLEOTIDE SEQUENCE [LARGE SCALE GENOMIC DNA]</scope>
</reference>